<gene>
    <name evidence="2" type="ORF">NDES1114_LOCUS33965</name>
</gene>
<protein>
    <submittedName>
        <fullName evidence="2">Uncharacterized protein</fullName>
    </submittedName>
</protein>
<evidence type="ECO:0000313" key="2">
    <source>
        <dbReference type="EMBL" id="CAD9153151.1"/>
    </source>
</evidence>
<feature type="region of interest" description="Disordered" evidence="1">
    <location>
        <begin position="1"/>
        <end position="64"/>
    </location>
</feature>
<proteinExistence type="predicted"/>
<feature type="compositionally biased region" description="Basic and acidic residues" evidence="1">
    <location>
        <begin position="24"/>
        <end position="55"/>
    </location>
</feature>
<sequence length="338" mass="36616">MMGGRGSDNDSNDSANTSMVSDSSHGDRAATDDLRSSGQRRRDSVLEGDARKRATAEPTLNADADATITPEAALLRCIRESDVDVLPTVEKLARFLKVPLEQFASAIKIPKAKVPRRLTLKPSAAHKQWLGLDDLECVISVEYMMSVRCYDAPQSDGEWWSVPKPPCRQSRGELPHCFLSELSLFMSAADAADVFKQATGVDPLGVVRQPSALDGASGGYNVYVKETAHVAQAVARSQSVQVADFRILYTDGSMASGSQLMRMRIAIDDYLKATFNANPQRFCERAELQSAQPVVRFSPPGTGLTVPMASGNRFAIPSVRNGQYPVIIAEGIARKGPV</sequence>
<accession>A0A7S1R0A3</accession>
<organism evidence="2">
    <name type="scientific">Neobodo designis</name>
    <name type="common">Flagellated protozoan</name>
    <name type="synonym">Bodo designis</name>
    <dbReference type="NCBI Taxonomy" id="312471"/>
    <lineage>
        <taxon>Eukaryota</taxon>
        <taxon>Discoba</taxon>
        <taxon>Euglenozoa</taxon>
        <taxon>Kinetoplastea</taxon>
        <taxon>Metakinetoplastina</taxon>
        <taxon>Neobodonida</taxon>
        <taxon>Neobodo</taxon>
    </lineage>
</organism>
<dbReference type="AlphaFoldDB" id="A0A7S1R0A3"/>
<evidence type="ECO:0000256" key="1">
    <source>
        <dbReference type="SAM" id="MobiDB-lite"/>
    </source>
</evidence>
<name>A0A7S1R0A3_NEODS</name>
<reference evidence="2" key="1">
    <citation type="submission" date="2021-01" db="EMBL/GenBank/DDBJ databases">
        <authorList>
            <person name="Corre E."/>
            <person name="Pelletier E."/>
            <person name="Niang G."/>
            <person name="Scheremetjew M."/>
            <person name="Finn R."/>
            <person name="Kale V."/>
            <person name="Holt S."/>
            <person name="Cochrane G."/>
            <person name="Meng A."/>
            <person name="Brown T."/>
            <person name="Cohen L."/>
        </authorList>
    </citation>
    <scope>NUCLEOTIDE SEQUENCE</scope>
    <source>
        <strain evidence="2">CCAP 1951/1</strain>
    </source>
</reference>
<dbReference type="EMBL" id="HBGF01050684">
    <property type="protein sequence ID" value="CAD9153151.1"/>
    <property type="molecule type" value="Transcribed_RNA"/>
</dbReference>